<dbReference type="Gene3D" id="3.30.70.330">
    <property type="match status" value="1"/>
</dbReference>
<dbReference type="SUPFAM" id="SSF54928">
    <property type="entry name" value="RNA-binding domain, RBD"/>
    <property type="match status" value="1"/>
</dbReference>
<comment type="subcellular location">
    <subcellularLocation>
        <location evidence="1">Nucleus</location>
        <location evidence="1">Nucleolus</location>
    </subcellularLocation>
</comment>
<evidence type="ECO:0000313" key="10">
    <source>
        <dbReference type="Proteomes" id="UP000249293"/>
    </source>
</evidence>
<sequence length="270" mass="30724">MARVTRSSTQSTKASKSSNPVRKTPKSTEPGEKTSVKVQQEQKQKQKSETEGAAPVDEEEFQLPSDDSGGEETDSELVIHEGADDQDVQDSSENVTRTSQSGHTVIKPGKTSTVESSARKGARRGVIYIGRLPHGFEEKELRRYFQQFGEILRLRLSRNKKTGNSKHYAFLEFKEYDVAKIAAETMNNYLLMGHLLKCSLLEEDKIHEKLFVGANLKFKKIPFAKINQLKFDRKKDLKEWERLQNKHEKNISSKKHVLARAGIDYNIDDL</sequence>
<reference evidence="9" key="1">
    <citation type="journal article" date="2017" name="Genome Announc.">
        <title>Genome sequences of Cyberlindnera fabianii 65, Pichia kudriavzevii 129, and Saccharomyces cerevisiae 131 isolated from fermented masau fruits in Zimbabwe.</title>
        <authorList>
            <person name="van Rijswijck I.M.H."/>
            <person name="Derks M.F.L."/>
            <person name="Abee T."/>
            <person name="de Ridder D."/>
            <person name="Smid E.J."/>
        </authorList>
    </citation>
    <scope>NUCLEOTIDE SEQUENCE [LARGE SCALE GENOMIC DNA]</scope>
    <source>
        <strain evidence="9">129</strain>
    </source>
</reference>
<evidence type="ECO:0000259" key="6">
    <source>
        <dbReference type="PROSITE" id="PS50102"/>
    </source>
</evidence>
<gene>
    <name evidence="8" type="ORF">BOH78_4193</name>
    <name evidence="7" type="ORF">C5L36_0B12550</name>
</gene>
<dbReference type="InterPro" id="IPR012677">
    <property type="entry name" value="Nucleotide-bd_a/b_plait_sf"/>
</dbReference>
<keyword evidence="2 4" id="KW-0694">RNA-binding</keyword>
<dbReference type="Proteomes" id="UP000249293">
    <property type="component" value="Chromosome 2"/>
</dbReference>
<feature type="compositionally biased region" description="Low complexity" evidence="5">
    <location>
        <begin position="7"/>
        <end position="18"/>
    </location>
</feature>
<dbReference type="STRING" id="4909.A0A1V2LI53"/>
<dbReference type="CDD" id="cd12307">
    <property type="entry name" value="RRM_NIFK_like"/>
    <property type="match status" value="1"/>
</dbReference>
<dbReference type="EMBL" id="CP028774">
    <property type="protein sequence ID" value="AWU76028.1"/>
    <property type="molecule type" value="Genomic_DNA"/>
</dbReference>
<dbReference type="Pfam" id="PF00076">
    <property type="entry name" value="RRM_1"/>
    <property type="match status" value="1"/>
</dbReference>
<keyword evidence="10" id="KW-1185">Reference proteome</keyword>
<proteinExistence type="predicted"/>
<evidence type="ECO:0000313" key="7">
    <source>
        <dbReference type="EMBL" id="AWU76028.1"/>
    </source>
</evidence>
<dbReference type="PROSITE" id="PS50102">
    <property type="entry name" value="RRM"/>
    <property type="match status" value="1"/>
</dbReference>
<dbReference type="Proteomes" id="UP000189274">
    <property type="component" value="Unassembled WGS sequence"/>
</dbReference>
<keyword evidence="3" id="KW-0539">Nucleus</keyword>
<evidence type="ECO:0000256" key="1">
    <source>
        <dbReference type="ARBA" id="ARBA00004604"/>
    </source>
</evidence>
<dbReference type="VEuPathDB" id="FungiDB:C5L36_0B12550"/>
<dbReference type="GO" id="GO:0005730">
    <property type="term" value="C:nucleolus"/>
    <property type="evidence" value="ECO:0007669"/>
    <property type="project" value="UniProtKB-SubCell"/>
</dbReference>
<dbReference type="AlphaFoldDB" id="A0A1V2LI53"/>
<organism evidence="8 9">
    <name type="scientific">Pichia kudriavzevii</name>
    <name type="common">Yeast</name>
    <name type="synonym">Issatchenkia orientalis</name>
    <dbReference type="NCBI Taxonomy" id="4909"/>
    <lineage>
        <taxon>Eukaryota</taxon>
        <taxon>Fungi</taxon>
        <taxon>Dikarya</taxon>
        <taxon>Ascomycota</taxon>
        <taxon>Saccharomycotina</taxon>
        <taxon>Pichiomycetes</taxon>
        <taxon>Pichiales</taxon>
        <taxon>Pichiaceae</taxon>
        <taxon>Pichia</taxon>
    </lineage>
</organism>
<feature type="region of interest" description="Disordered" evidence="5">
    <location>
        <begin position="1"/>
        <end position="118"/>
    </location>
</feature>
<feature type="compositionally biased region" description="Polar residues" evidence="5">
    <location>
        <begin position="91"/>
        <end position="103"/>
    </location>
</feature>
<dbReference type="SMART" id="SM00360">
    <property type="entry name" value="RRM"/>
    <property type="match status" value="1"/>
</dbReference>
<evidence type="ECO:0000313" key="9">
    <source>
        <dbReference type="Proteomes" id="UP000189274"/>
    </source>
</evidence>
<evidence type="ECO:0000256" key="5">
    <source>
        <dbReference type="SAM" id="MobiDB-lite"/>
    </source>
</evidence>
<dbReference type="OrthoDB" id="21467at2759"/>
<protein>
    <submittedName>
        <fullName evidence="8">MKI67 FHA domain-interacting nucleolar phosphoprotein</fullName>
    </submittedName>
</protein>
<feature type="compositionally biased region" description="Basic and acidic residues" evidence="5">
    <location>
        <begin position="29"/>
        <end position="50"/>
    </location>
</feature>
<dbReference type="GO" id="GO:0003723">
    <property type="term" value="F:RNA binding"/>
    <property type="evidence" value="ECO:0007669"/>
    <property type="project" value="UniProtKB-UniRule"/>
</dbReference>
<dbReference type="EMBL" id="MQVM01000027">
    <property type="protein sequence ID" value="ONH71840.1"/>
    <property type="molecule type" value="Genomic_DNA"/>
</dbReference>
<evidence type="ECO:0000256" key="2">
    <source>
        <dbReference type="ARBA" id="ARBA00022884"/>
    </source>
</evidence>
<dbReference type="PANTHER" id="PTHR46754">
    <property type="entry name" value="MKI67 FHA DOMAIN-INTERACTING NUCLEOLAR PHOSPHOPROTEIN"/>
    <property type="match status" value="1"/>
</dbReference>
<evidence type="ECO:0000256" key="4">
    <source>
        <dbReference type="PROSITE-ProRule" id="PRU00176"/>
    </source>
</evidence>
<reference evidence="7 10" key="3">
    <citation type="submission" date="2018-06" db="EMBL/GenBank/DDBJ databases">
        <title>Population genomics shows no distinction between pathogenic Candida krusei and environmental Pichia kudriavzevii: One species, four names.</title>
        <authorList>
            <person name="Douglass A.P."/>
            <person name="Offei B."/>
            <person name="Braun-Galleani S."/>
            <person name="Coughlan A.Y."/>
            <person name="Martos A."/>
            <person name="Ortiz-Merino R.A."/>
            <person name="Byrne K.P."/>
            <person name="Wolfe K.H."/>
        </authorList>
    </citation>
    <scope>NUCLEOTIDE SEQUENCE [LARGE SCALE GENOMIC DNA]</scope>
    <source>
        <strain evidence="7 10">CBS573</strain>
    </source>
</reference>
<evidence type="ECO:0000256" key="3">
    <source>
        <dbReference type="ARBA" id="ARBA00023242"/>
    </source>
</evidence>
<feature type="domain" description="RRM" evidence="6">
    <location>
        <begin position="125"/>
        <end position="203"/>
    </location>
</feature>
<reference evidence="8" key="2">
    <citation type="submission" date="2017-01" db="EMBL/GenBank/DDBJ databases">
        <authorList>
            <person name="Mah S.A."/>
            <person name="Swanson W.J."/>
            <person name="Moy G.W."/>
            <person name="Vacquier V.D."/>
        </authorList>
    </citation>
    <scope>NUCLEOTIDE SEQUENCE [LARGE SCALE GENOMIC DNA]</scope>
    <source>
        <strain evidence="8">129</strain>
    </source>
</reference>
<dbReference type="InterPro" id="IPR000504">
    <property type="entry name" value="RRM_dom"/>
</dbReference>
<name>A0A1V2LI53_PICKU</name>
<accession>A0A1V2LI53</accession>
<evidence type="ECO:0000313" key="8">
    <source>
        <dbReference type="EMBL" id="ONH71840.1"/>
    </source>
</evidence>
<dbReference type="InterPro" id="IPR035979">
    <property type="entry name" value="RBD_domain_sf"/>
</dbReference>